<keyword evidence="4" id="KW-1185">Reference proteome</keyword>
<name>A0A6I4TF43_9SPHN</name>
<keyword evidence="1" id="KW-0547">Nucleotide-binding</keyword>
<dbReference type="GO" id="GO:0009898">
    <property type="term" value="C:cytoplasmic side of plasma membrane"/>
    <property type="evidence" value="ECO:0007669"/>
    <property type="project" value="TreeGrafter"/>
</dbReference>
<dbReference type="GO" id="GO:0005829">
    <property type="term" value="C:cytosol"/>
    <property type="evidence" value="ECO:0007669"/>
    <property type="project" value="TreeGrafter"/>
</dbReference>
<dbReference type="GO" id="GO:0005524">
    <property type="term" value="F:ATP binding"/>
    <property type="evidence" value="ECO:0007669"/>
    <property type="project" value="UniProtKB-KW"/>
</dbReference>
<gene>
    <name evidence="3" type="ORF">GRI40_08415</name>
</gene>
<dbReference type="Proteomes" id="UP000439522">
    <property type="component" value="Unassembled WGS sequence"/>
</dbReference>
<dbReference type="PANTHER" id="PTHR43384:SF6">
    <property type="entry name" value="SEPTUM SITE-DETERMINING PROTEIN MIND HOMOLOG, CHLOROPLASTIC"/>
    <property type="match status" value="1"/>
</dbReference>
<evidence type="ECO:0000313" key="4">
    <source>
        <dbReference type="Proteomes" id="UP000439522"/>
    </source>
</evidence>
<dbReference type="RefSeq" id="WP_160610902.1">
    <property type="nucleotide sequence ID" value="NZ_WTZA01000001.1"/>
</dbReference>
<dbReference type="EMBL" id="WTZA01000001">
    <property type="protein sequence ID" value="MXO75237.1"/>
    <property type="molecule type" value="Genomic_DNA"/>
</dbReference>
<keyword evidence="2" id="KW-0067">ATP-binding</keyword>
<proteinExistence type="predicted"/>
<reference evidence="3 4" key="1">
    <citation type="submission" date="2019-12" db="EMBL/GenBank/DDBJ databases">
        <title>Genomic-based taxomic classification of the family Erythrobacteraceae.</title>
        <authorList>
            <person name="Xu L."/>
        </authorList>
    </citation>
    <scope>NUCLEOTIDE SEQUENCE [LARGE SCALE GENOMIC DNA]</scope>
    <source>
        <strain evidence="3 4">100921-2</strain>
    </source>
</reference>
<evidence type="ECO:0000256" key="1">
    <source>
        <dbReference type="ARBA" id="ARBA00022741"/>
    </source>
</evidence>
<dbReference type="PANTHER" id="PTHR43384">
    <property type="entry name" value="SEPTUM SITE-DETERMINING PROTEIN MIND HOMOLOG, CHLOROPLASTIC-RELATED"/>
    <property type="match status" value="1"/>
</dbReference>
<dbReference type="InterPro" id="IPR027417">
    <property type="entry name" value="P-loop_NTPase"/>
</dbReference>
<dbReference type="Gene3D" id="3.40.50.300">
    <property type="entry name" value="P-loop containing nucleotide triphosphate hydrolases"/>
    <property type="match status" value="1"/>
</dbReference>
<dbReference type="GO" id="GO:0016887">
    <property type="term" value="F:ATP hydrolysis activity"/>
    <property type="evidence" value="ECO:0007669"/>
    <property type="project" value="TreeGrafter"/>
</dbReference>
<comment type="caution">
    <text evidence="3">The sequence shown here is derived from an EMBL/GenBank/DDBJ whole genome shotgun (WGS) entry which is preliminary data.</text>
</comment>
<dbReference type="GO" id="GO:0051782">
    <property type="term" value="P:negative regulation of cell division"/>
    <property type="evidence" value="ECO:0007669"/>
    <property type="project" value="TreeGrafter"/>
</dbReference>
<evidence type="ECO:0000256" key="2">
    <source>
        <dbReference type="ARBA" id="ARBA00022840"/>
    </source>
</evidence>
<organism evidence="3 4">
    <name type="scientific">Tsuneonella aeria</name>
    <dbReference type="NCBI Taxonomy" id="1837929"/>
    <lineage>
        <taxon>Bacteria</taxon>
        <taxon>Pseudomonadati</taxon>
        <taxon>Pseudomonadota</taxon>
        <taxon>Alphaproteobacteria</taxon>
        <taxon>Sphingomonadales</taxon>
        <taxon>Erythrobacteraceae</taxon>
        <taxon>Tsuneonella</taxon>
    </lineage>
</organism>
<sequence length="397" mass="41347">MTNMTSAFRSMKRTSQAFPAGVVIVVAPPFAAALRAGEGASPLADAVVLELDPAAPLELSGLGNAPVAVVEVDPGSEPSVSRIMGLRLRYPDLPVIAALARADIATTRMLVRGGIRDVAQLPFDLDDLAAQVMDVAAEQASAPGRASACPLVAVIGATGGCGATSVLTHLAAAMAKANPGSRGVCLIDLDLQKGTAASFLGIEPQATIQALIEAGGRLDRDLMMSAVTDSGRGFSFIAAPDAIAPIDRLDVDHLLAIVTQARAEFDYVLIDLPPLWADWTLSLINWTDNVVLLTDTAISNLRQAKRTASLLSSVDVPAERVSLVINRMERKLFGSTKVAEIARALGRGDIVTIADAGPALRSAQDQGALLPAIQGKTKFGADIERLADHIIQGATRS</sequence>
<protein>
    <submittedName>
        <fullName evidence="3">AAA family ATPase</fullName>
    </submittedName>
</protein>
<accession>A0A6I4TF43</accession>
<dbReference type="AlphaFoldDB" id="A0A6I4TF43"/>
<dbReference type="InterPro" id="IPR050625">
    <property type="entry name" value="ParA/MinD_ATPase"/>
</dbReference>
<dbReference type="Gene3D" id="3.40.50.2300">
    <property type="match status" value="1"/>
</dbReference>
<dbReference type="OrthoDB" id="9783172at2"/>
<evidence type="ECO:0000313" key="3">
    <source>
        <dbReference type="EMBL" id="MXO75237.1"/>
    </source>
</evidence>
<dbReference type="SUPFAM" id="SSF52540">
    <property type="entry name" value="P-loop containing nucleoside triphosphate hydrolases"/>
    <property type="match status" value="1"/>
</dbReference>